<evidence type="ECO:0000256" key="1">
    <source>
        <dbReference type="SAM" id="MobiDB-lite"/>
    </source>
</evidence>
<gene>
    <name evidence="2" type="ORF">SAMN04488543_3314</name>
</gene>
<evidence type="ECO:0000313" key="2">
    <source>
        <dbReference type="EMBL" id="SDT21130.1"/>
    </source>
</evidence>
<feature type="region of interest" description="Disordered" evidence="1">
    <location>
        <begin position="36"/>
        <end position="56"/>
    </location>
</feature>
<sequence length="56" mass="5990">MSPGNIKKARASVITRPAVQSVSATRKLASSLRRLGADQATIDKLTRRTPAPTTSR</sequence>
<accession>A0A1H1YI45</accession>
<proteinExistence type="predicted"/>
<dbReference type="AlphaFoldDB" id="A0A1H1YI45"/>
<name>A0A1H1YI45_9ACTN</name>
<dbReference type="Proteomes" id="UP000199092">
    <property type="component" value="Chromosome I"/>
</dbReference>
<evidence type="ECO:0000313" key="3">
    <source>
        <dbReference type="Proteomes" id="UP000199092"/>
    </source>
</evidence>
<dbReference type="STRING" id="546871.SAMN04488543_3314"/>
<organism evidence="2 3">
    <name type="scientific">Friedmanniella luteola</name>
    <dbReference type="NCBI Taxonomy" id="546871"/>
    <lineage>
        <taxon>Bacteria</taxon>
        <taxon>Bacillati</taxon>
        <taxon>Actinomycetota</taxon>
        <taxon>Actinomycetes</taxon>
        <taxon>Propionibacteriales</taxon>
        <taxon>Nocardioidaceae</taxon>
        <taxon>Friedmanniella</taxon>
    </lineage>
</organism>
<keyword evidence="3" id="KW-1185">Reference proteome</keyword>
<dbReference type="EMBL" id="LT629749">
    <property type="protein sequence ID" value="SDT21130.1"/>
    <property type="molecule type" value="Genomic_DNA"/>
</dbReference>
<reference evidence="2 3" key="1">
    <citation type="submission" date="2016-10" db="EMBL/GenBank/DDBJ databases">
        <authorList>
            <person name="de Groot N.N."/>
        </authorList>
    </citation>
    <scope>NUCLEOTIDE SEQUENCE [LARGE SCALE GENOMIC DNA]</scope>
    <source>
        <strain evidence="2 3">DSM 21741</strain>
    </source>
</reference>
<dbReference type="RefSeq" id="WP_157720544.1">
    <property type="nucleotide sequence ID" value="NZ_LT629749.1"/>
</dbReference>
<protein>
    <submittedName>
        <fullName evidence="2">Uncharacterized protein</fullName>
    </submittedName>
</protein>